<keyword evidence="2" id="KW-0812">Transmembrane</keyword>
<evidence type="ECO:0000313" key="4">
    <source>
        <dbReference type="Proteomes" id="UP000789759"/>
    </source>
</evidence>
<evidence type="ECO:0000256" key="1">
    <source>
        <dbReference type="SAM" id="MobiDB-lite"/>
    </source>
</evidence>
<keyword evidence="2" id="KW-1133">Transmembrane helix</keyword>
<evidence type="ECO:0000313" key="3">
    <source>
        <dbReference type="EMBL" id="CAG8501404.1"/>
    </source>
</evidence>
<comment type="caution">
    <text evidence="3">The sequence shown here is derived from an EMBL/GenBank/DDBJ whole genome shotgun (WGS) entry which is preliminary data.</text>
</comment>
<dbReference type="AlphaFoldDB" id="A0A9N9F0B6"/>
<keyword evidence="2" id="KW-0472">Membrane</keyword>
<dbReference type="EMBL" id="CAJVQA010001075">
    <property type="protein sequence ID" value="CAG8501404.1"/>
    <property type="molecule type" value="Genomic_DNA"/>
</dbReference>
<keyword evidence="4" id="KW-1185">Reference proteome</keyword>
<accession>A0A9N9F0B6</accession>
<organism evidence="3 4">
    <name type="scientific">Cetraspora pellucida</name>
    <dbReference type="NCBI Taxonomy" id="1433469"/>
    <lineage>
        <taxon>Eukaryota</taxon>
        <taxon>Fungi</taxon>
        <taxon>Fungi incertae sedis</taxon>
        <taxon>Mucoromycota</taxon>
        <taxon>Glomeromycotina</taxon>
        <taxon>Glomeromycetes</taxon>
        <taxon>Diversisporales</taxon>
        <taxon>Gigasporaceae</taxon>
        <taxon>Cetraspora</taxon>
    </lineage>
</organism>
<reference evidence="3" key="1">
    <citation type="submission" date="2021-06" db="EMBL/GenBank/DDBJ databases">
        <authorList>
            <person name="Kallberg Y."/>
            <person name="Tangrot J."/>
            <person name="Rosling A."/>
        </authorList>
    </citation>
    <scope>NUCLEOTIDE SEQUENCE</scope>
    <source>
        <strain evidence="3">FL966</strain>
    </source>
</reference>
<gene>
    <name evidence="3" type="ORF">CPELLU_LOCUS2465</name>
</gene>
<sequence length="79" mass="9318">MIYLTGAILSTVALIFIIFGIVINKTWLTNYTDDEYQYLRNRFYDDETFFLNELDDQIDSDSDHEESKSISLESIDTFM</sequence>
<proteinExistence type="predicted"/>
<protein>
    <submittedName>
        <fullName evidence="3">7476_t:CDS:1</fullName>
    </submittedName>
</protein>
<name>A0A9N9F0B6_9GLOM</name>
<dbReference type="Proteomes" id="UP000789759">
    <property type="component" value="Unassembled WGS sequence"/>
</dbReference>
<evidence type="ECO:0000256" key="2">
    <source>
        <dbReference type="SAM" id="Phobius"/>
    </source>
</evidence>
<feature type="region of interest" description="Disordered" evidence="1">
    <location>
        <begin position="59"/>
        <end position="79"/>
    </location>
</feature>
<feature type="compositionally biased region" description="Polar residues" evidence="1">
    <location>
        <begin position="69"/>
        <end position="79"/>
    </location>
</feature>
<feature type="transmembrane region" description="Helical" evidence="2">
    <location>
        <begin position="6"/>
        <end position="23"/>
    </location>
</feature>